<dbReference type="STRING" id="1236989.JCM15548_13311"/>
<sequence>MEVHSYLKLNNEAMKAIKLIVIGLIISIAQANAQTGLESGTKYGIGEDSIRCVKNLSLYNEDFRNKNYDAAFPSWEIVFKECPAATVNIYLDGATMLKDKISKNRDAAKFEELYAYLMKVHDQRMQFFGNHPRTPTPAIKGYKAVDMLNYKRDNSEVVAEAYQLLKDAITGLKNSSSQPFWPPIWAPR</sequence>
<organism evidence="1 2">
    <name type="scientific">Geofilum rubicundum JCM 15548</name>
    <dbReference type="NCBI Taxonomy" id="1236989"/>
    <lineage>
        <taxon>Bacteria</taxon>
        <taxon>Pseudomonadati</taxon>
        <taxon>Bacteroidota</taxon>
        <taxon>Bacteroidia</taxon>
        <taxon>Marinilabiliales</taxon>
        <taxon>Marinilabiliaceae</taxon>
        <taxon>Geofilum</taxon>
    </lineage>
</organism>
<comment type="caution">
    <text evidence="1">The sequence shown here is derived from an EMBL/GenBank/DDBJ whole genome shotgun (WGS) entry which is preliminary data.</text>
</comment>
<proteinExistence type="predicted"/>
<dbReference type="AlphaFoldDB" id="A0A0E9M0T3"/>
<name>A0A0E9M0T3_9BACT</name>
<accession>A0A0E9M0T3</accession>
<reference evidence="1 2" key="1">
    <citation type="journal article" date="2015" name="Microbes Environ.">
        <title>Distribution and evolution of nitrogen fixation genes in the phylum bacteroidetes.</title>
        <authorList>
            <person name="Inoue J."/>
            <person name="Oshima K."/>
            <person name="Suda W."/>
            <person name="Sakamoto M."/>
            <person name="Iino T."/>
            <person name="Noda S."/>
            <person name="Hongoh Y."/>
            <person name="Hattori M."/>
            <person name="Ohkuma M."/>
        </authorList>
    </citation>
    <scope>NUCLEOTIDE SEQUENCE [LARGE SCALE GENOMIC DNA]</scope>
    <source>
        <strain evidence="1">JCM 15548</strain>
    </source>
</reference>
<keyword evidence="2" id="KW-1185">Reference proteome</keyword>
<gene>
    <name evidence="1" type="ORF">JCM15548_13311</name>
</gene>
<evidence type="ECO:0000313" key="1">
    <source>
        <dbReference type="EMBL" id="GAO30981.1"/>
    </source>
</evidence>
<dbReference type="Proteomes" id="UP000032900">
    <property type="component" value="Unassembled WGS sequence"/>
</dbReference>
<evidence type="ECO:0000313" key="2">
    <source>
        <dbReference type="Proteomes" id="UP000032900"/>
    </source>
</evidence>
<protein>
    <submittedName>
        <fullName evidence="1">Uncharacterized protein</fullName>
    </submittedName>
</protein>
<dbReference type="EMBL" id="BAZW01000035">
    <property type="protein sequence ID" value="GAO30981.1"/>
    <property type="molecule type" value="Genomic_DNA"/>
</dbReference>